<evidence type="ECO:0000313" key="2">
    <source>
        <dbReference type="EMBL" id="AKU93374.1"/>
    </source>
</evidence>
<feature type="transmembrane region" description="Helical" evidence="1">
    <location>
        <begin position="78"/>
        <end position="100"/>
    </location>
</feature>
<dbReference type="AlphaFoldDB" id="A0A0K1PJT8"/>
<keyword evidence="3" id="KW-1185">Reference proteome</keyword>
<dbReference type="InterPro" id="IPR056209">
    <property type="entry name" value="SU10_adaptor"/>
</dbReference>
<proteinExistence type="predicted"/>
<keyword evidence="1" id="KW-0812">Transmembrane</keyword>
<dbReference type="Proteomes" id="UP000064967">
    <property type="component" value="Chromosome"/>
</dbReference>
<keyword evidence="1" id="KW-0472">Membrane</keyword>
<keyword evidence="1" id="KW-1133">Transmembrane helix</keyword>
<evidence type="ECO:0000256" key="1">
    <source>
        <dbReference type="SAM" id="Phobius"/>
    </source>
</evidence>
<accession>A0A0K1PJT8</accession>
<sequence>MAYSVTLADLKARALQRANLEGATQFITSDELTDIVNGSIAEWCDEVRQTTWNGTYSRSSYSFTTSGNQKTYALPADFLSMISVDLFATFGAAPVAIYAFQEEQRNRFNAGPFSTGFGFSCPAYYQIQGQNIALIPLPAGAYQVTLNYVPTAPRLTDPDDTLDSINGWEEFIVLDAAIKCLIKAGEHETIQLLEGRLSAQRERIRAMASRRDQQTAEQVHVIANRDFFYEWEW</sequence>
<gene>
    <name evidence="2" type="ORF">AKJ09_00038</name>
</gene>
<dbReference type="EMBL" id="CP012333">
    <property type="protein sequence ID" value="AKU93374.1"/>
    <property type="molecule type" value="Genomic_DNA"/>
</dbReference>
<dbReference type="Pfam" id="PF24175">
    <property type="entry name" value="SU10_adaptor"/>
    <property type="match status" value="1"/>
</dbReference>
<evidence type="ECO:0000313" key="3">
    <source>
        <dbReference type="Proteomes" id="UP000064967"/>
    </source>
</evidence>
<reference evidence="2 3" key="1">
    <citation type="submission" date="2015-08" db="EMBL/GenBank/DDBJ databases">
        <authorList>
            <person name="Babu N.S."/>
            <person name="Beckwith C.J."/>
            <person name="Beseler K.G."/>
            <person name="Brison A."/>
            <person name="Carone J.V."/>
            <person name="Caskin T.P."/>
            <person name="Diamond M."/>
            <person name="Durham M.E."/>
            <person name="Foxe J.M."/>
            <person name="Go M."/>
            <person name="Henderson B.A."/>
            <person name="Jones I.B."/>
            <person name="McGettigan J.A."/>
            <person name="Micheletti S.J."/>
            <person name="Nasrallah M.E."/>
            <person name="Ortiz D."/>
            <person name="Piller C.R."/>
            <person name="Privatt S.R."/>
            <person name="Schneider S.L."/>
            <person name="Sharp S."/>
            <person name="Smith T.C."/>
            <person name="Stanton J.D."/>
            <person name="Ullery H.E."/>
            <person name="Wilson R.J."/>
            <person name="Serrano M.G."/>
            <person name="Buck G."/>
            <person name="Lee V."/>
            <person name="Wang Y."/>
            <person name="Carvalho R."/>
            <person name="Voegtly L."/>
            <person name="Shi R."/>
            <person name="Duckworth R."/>
            <person name="Johnson A."/>
            <person name="Loviza R."/>
            <person name="Walstead R."/>
            <person name="Shah Z."/>
            <person name="Kiflezghi M."/>
            <person name="Wade K."/>
            <person name="Ball S.L."/>
            <person name="Bradley K.W."/>
            <person name="Asai D.J."/>
            <person name="Bowman C.A."/>
            <person name="Russell D.A."/>
            <person name="Pope W.H."/>
            <person name="Jacobs-Sera D."/>
            <person name="Hendrix R.W."/>
            <person name="Hatfull G.F."/>
        </authorList>
    </citation>
    <scope>NUCLEOTIDE SEQUENCE [LARGE SCALE GENOMIC DNA]</scope>
    <source>
        <strain evidence="2 3">DSM 27648</strain>
    </source>
</reference>
<name>A0A0K1PJT8_9BACT</name>
<organism evidence="2 3">
    <name type="scientific">Labilithrix luteola</name>
    <dbReference type="NCBI Taxonomy" id="1391654"/>
    <lineage>
        <taxon>Bacteria</taxon>
        <taxon>Pseudomonadati</taxon>
        <taxon>Myxococcota</taxon>
        <taxon>Polyangia</taxon>
        <taxon>Polyangiales</taxon>
        <taxon>Labilitrichaceae</taxon>
        <taxon>Labilithrix</taxon>
    </lineage>
</organism>
<protein>
    <submittedName>
        <fullName evidence="2">Uncharacterized protein</fullName>
    </submittedName>
</protein>
<dbReference type="KEGG" id="llu:AKJ09_00038"/>